<reference evidence="2" key="1">
    <citation type="submission" date="2021-01" db="EMBL/GenBank/DDBJ databases">
        <title>Microvirga sp.</title>
        <authorList>
            <person name="Kim M.K."/>
        </authorList>
    </citation>
    <scope>NUCLEOTIDE SEQUENCE</scope>
    <source>
        <strain evidence="2">5420S-16</strain>
    </source>
</reference>
<comment type="caution">
    <text evidence="2">The sequence shown here is derived from an EMBL/GenBank/DDBJ whole genome shotgun (WGS) entry which is preliminary data.</text>
</comment>
<dbReference type="SUPFAM" id="SSF51182">
    <property type="entry name" value="RmlC-like cupins"/>
    <property type="match status" value="2"/>
</dbReference>
<feature type="domain" description="(S)-ureidoglycine aminohydrolase cupin" evidence="1">
    <location>
        <begin position="46"/>
        <end position="106"/>
    </location>
</feature>
<dbReference type="InterPro" id="IPR011051">
    <property type="entry name" value="RmlC_Cupin_sf"/>
</dbReference>
<dbReference type="Gene3D" id="2.60.120.10">
    <property type="entry name" value="Jelly Rolls"/>
    <property type="match status" value="2"/>
</dbReference>
<evidence type="ECO:0000313" key="2">
    <source>
        <dbReference type="EMBL" id="MBL0406174.1"/>
    </source>
</evidence>
<dbReference type="PANTHER" id="PTHR40943:SF1">
    <property type="entry name" value="CYTOPLASMIC PROTEIN"/>
    <property type="match status" value="1"/>
</dbReference>
<evidence type="ECO:0000313" key="3">
    <source>
        <dbReference type="Proteomes" id="UP000605848"/>
    </source>
</evidence>
<sequence>MTLDASRCFVVRNGVPVGLRLAPPMLEGNDPFSDGRRYHVSDERLRFSAGLSESSACDLRIDTMPHTEFLIVWRGEVTIQAADNTVLKLLPGDCAIIPAGSRLRWVQADIVIRSFVIFPDAADGAEREVIKINPVMELERCAAPVAEVLLTAPPVAHNRREFVARSGQIRIGVWECTPYARRDVTPTFCELMYLTSGEVTLAELNGVEWKVGPGEAILVPAGATNRWISEQSVRKVFCIVS</sequence>
<dbReference type="PANTHER" id="PTHR40943">
    <property type="entry name" value="CYTOPLASMIC PROTEIN-RELATED"/>
    <property type="match status" value="1"/>
</dbReference>
<dbReference type="RefSeq" id="WP_202062916.1">
    <property type="nucleotide sequence ID" value="NZ_JAEQMY010000035.1"/>
</dbReference>
<dbReference type="InterPro" id="IPR008579">
    <property type="entry name" value="UGlyAH_Cupin_dom"/>
</dbReference>
<dbReference type="Proteomes" id="UP000605848">
    <property type="component" value="Unassembled WGS sequence"/>
</dbReference>
<gene>
    <name evidence="2" type="ORF">JKG68_19615</name>
</gene>
<dbReference type="Pfam" id="PF05899">
    <property type="entry name" value="Cupin_3"/>
    <property type="match status" value="2"/>
</dbReference>
<organism evidence="2 3">
    <name type="scientific">Microvirga aerilata</name>
    <dbReference type="NCBI Taxonomy" id="670292"/>
    <lineage>
        <taxon>Bacteria</taxon>
        <taxon>Pseudomonadati</taxon>
        <taxon>Pseudomonadota</taxon>
        <taxon>Alphaproteobacteria</taxon>
        <taxon>Hyphomicrobiales</taxon>
        <taxon>Methylobacteriaceae</taxon>
        <taxon>Microvirga</taxon>
    </lineage>
</organism>
<evidence type="ECO:0000259" key="1">
    <source>
        <dbReference type="Pfam" id="PF05899"/>
    </source>
</evidence>
<accession>A0A936ZFU2</accession>
<proteinExistence type="predicted"/>
<protein>
    <submittedName>
        <fullName evidence="2">DUF861 domain-containing protein</fullName>
    </submittedName>
</protein>
<keyword evidence="3" id="KW-1185">Reference proteome</keyword>
<dbReference type="InterPro" id="IPR014710">
    <property type="entry name" value="RmlC-like_jellyroll"/>
</dbReference>
<dbReference type="EMBL" id="JAEQMY010000035">
    <property type="protein sequence ID" value="MBL0406174.1"/>
    <property type="molecule type" value="Genomic_DNA"/>
</dbReference>
<feature type="domain" description="(S)-ureidoglycine aminohydrolase cupin" evidence="1">
    <location>
        <begin position="164"/>
        <end position="237"/>
    </location>
</feature>
<dbReference type="AlphaFoldDB" id="A0A936ZFU2"/>
<name>A0A936ZFU2_9HYPH</name>